<organism evidence="2 3">
    <name type="scientific">Trifolium medium</name>
    <dbReference type="NCBI Taxonomy" id="97028"/>
    <lineage>
        <taxon>Eukaryota</taxon>
        <taxon>Viridiplantae</taxon>
        <taxon>Streptophyta</taxon>
        <taxon>Embryophyta</taxon>
        <taxon>Tracheophyta</taxon>
        <taxon>Spermatophyta</taxon>
        <taxon>Magnoliopsida</taxon>
        <taxon>eudicotyledons</taxon>
        <taxon>Gunneridae</taxon>
        <taxon>Pentapetalae</taxon>
        <taxon>rosids</taxon>
        <taxon>fabids</taxon>
        <taxon>Fabales</taxon>
        <taxon>Fabaceae</taxon>
        <taxon>Papilionoideae</taxon>
        <taxon>50 kb inversion clade</taxon>
        <taxon>NPAAA clade</taxon>
        <taxon>Hologalegina</taxon>
        <taxon>IRL clade</taxon>
        <taxon>Trifolieae</taxon>
        <taxon>Trifolium</taxon>
    </lineage>
</organism>
<keyword evidence="3" id="KW-1185">Reference proteome</keyword>
<proteinExistence type="predicted"/>
<evidence type="ECO:0000313" key="2">
    <source>
        <dbReference type="EMBL" id="MCH89766.1"/>
    </source>
</evidence>
<dbReference type="GO" id="GO:0035091">
    <property type="term" value="F:phosphatidylinositol binding"/>
    <property type="evidence" value="ECO:0007669"/>
    <property type="project" value="TreeGrafter"/>
</dbReference>
<gene>
    <name evidence="2" type="ORF">A2U01_0010667</name>
</gene>
<dbReference type="Pfam" id="PF04366">
    <property type="entry name" value="Ysc84"/>
    <property type="match status" value="1"/>
</dbReference>
<protein>
    <submittedName>
        <fullName evidence="2">RING/FYVE/PHD zinc finger protein</fullName>
    </submittedName>
</protein>
<dbReference type="AlphaFoldDB" id="A0A392MQE3"/>
<evidence type="ECO:0000259" key="1">
    <source>
        <dbReference type="Pfam" id="PF04366"/>
    </source>
</evidence>
<dbReference type="InterPro" id="IPR051702">
    <property type="entry name" value="SH3_domain_YSC84-like"/>
</dbReference>
<name>A0A392MQE3_9FABA</name>
<feature type="domain" description="Ysc84 actin-binding" evidence="1">
    <location>
        <begin position="1"/>
        <end position="119"/>
    </location>
</feature>
<dbReference type="PANTHER" id="PTHR15629">
    <property type="entry name" value="SH3YL1 PROTEIN"/>
    <property type="match status" value="1"/>
</dbReference>
<dbReference type="EMBL" id="LXQA010016849">
    <property type="protein sequence ID" value="MCH89766.1"/>
    <property type="molecule type" value="Genomic_DNA"/>
</dbReference>
<dbReference type="PANTHER" id="PTHR15629:SF43">
    <property type="entry name" value="RING_FYVE_PHD-TYPE ZINC FINGER FAMILY PROTEIN"/>
    <property type="match status" value="1"/>
</dbReference>
<reference evidence="2 3" key="1">
    <citation type="journal article" date="2018" name="Front. Plant Sci.">
        <title>Red Clover (Trifolium pratense) and Zigzag Clover (T. medium) - A Picture of Genomic Similarities and Differences.</title>
        <authorList>
            <person name="Dluhosova J."/>
            <person name="Istvanek J."/>
            <person name="Nedelnik J."/>
            <person name="Repkova J."/>
        </authorList>
    </citation>
    <scope>NUCLEOTIDE SEQUENCE [LARGE SCALE GENOMIC DNA]</scope>
    <source>
        <strain evidence="3">cv. 10/8</strain>
        <tissue evidence="2">Leaf</tissue>
    </source>
</reference>
<dbReference type="InterPro" id="IPR007461">
    <property type="entry name" value="Ysc84_actin-binding"/>
</dbReference>
<sequence length="128" mass="13252">AGGELTDFIIVLRTKEAVKTFSGNAHVSLGAGLSAAVGVIGRAVEADVRAGDGGYAACYTYSCSKGAFVGCSLEGSIVTTRTQENSRFYGSQSLSATDILLGSLPRPPAAAILYRALADLYLKIDGYH</sequence>
<accession>A0A392MQE3</accession>
<dbReference type="Proteomes" id="UP000265520">
    <property type="component" value="Unassembled WGS sequence"/>
</dbReference>
<comment type="caution">
    <text evidence="2">The sequence shown here is derived from an EMBL/GenBank/DDBJ whole genome shotgun (WGS) entry which is preliminary data.</text>
</comment>
<feature type="non-terminal residue" evidence="2">
    <location>
        <position position="1"/>
    </location>
</feature>
<evidence type="ECO:0000313" key="3">
    <source>
        <dbReference type="Proteomes" id="UP000265520"/>
    </source>
</evidence>